<accession>A0ABV8TW37</accession>
<proteinExistence type="predicted"/>
<evidence type="ECO:0000313" key="2">
    <source>
        <dbReference type="EMBL" id="MFC4334623.1"/>
    </source>
</evidence>
<dbReference type="EMBL" id="JBHSDK010000007">
    <property type="protein sequence ID" value="MFC4334623.1"/>
    <property type="molecule type" value="Genomic_DNA"/>
</dbReference>
<keyword evidence="3" id="KW-1185">Reference proteome</keyword>
<dbReference type="Proteomes" id="UP001595823">
    <property type="component" value="Unassembled WGS sequence"/>
</dbReference>
<feature type="region of interest" description="Disordered" evidence="1">
    <location>
        <begin position="59"/>
        <end position="79"/>
    </location>
</feature>
<organism evidence="2 3">
    <name type="scientific">Salininema proteolyticum</name>
    <dbReference type="NCBI Taxonomy" id="1607685"/>
    <lineage>
        <taxon>Bacteria</taxon>
        <taxon>Bacillati</taxon>
        <taxon>Actinomycetota</taxon>
        <taxon>Actinomycetes</taxon>
        <taxon>Glycomycetales</taxon>
        <taxon>Glycomycetaceae</taxon>
        <taxon>Salininema</taxon>
    </lineage>
</organism>
<reference evidence="3" key="1">
    <citation type="journal article" date="2019" name="Int. J. Syst. Evol. Microbiol.">
        <title>The Global Catalogue of Microorganisms (GCM) 10K type strain sequencing project: providing services to taxonomists for standard genome sequencing and annotation.</title>
        <authorList>
            <consortium name="The Broad Institute Genomics Platform"/>
            <consortium name="The Broad Institute Genome Sequencing Center for Infectious Disease"/>
            <person name="Wu L."/>
            <person name="Ma J."/>
        </authorList>
    </citation>
    <scope>NUCLEOTIDE SEQUENCE [LARGE SCALE GENOMIC DNA]</scope>
    <source>
        <strain evidence="3">IBRC-M 10908</strain>
    </source>
</reference>
<name>A0ABV8TW37_9ACTN</name>
<gene>
    <name evidence="2" type="ORF">ACFPET_05365</name>
</gene>
<evidence type="ECO:0000256" key="1">
    <source>
        <dbReference type="SAM" id="MobiDB-lite"/>
    </source>
</evidence>
<protein>
    <submittedName>
        <fullName evidence="2">Uncharacterized protein</fullName>
    </submittedName>
</protein>
<comment type="caution">
    <text evidence="2">The sequence shown here is derived from an EMBL/GenBank/DDBJ whole genome shotgun (WGS) entry which is preliminary data.</text>
</comment>
<evidence type="ECO:0000313" key="3">
    <source>
        <dbReference type="Proteomes" id="UP001595823"/>
    </source>
</evidence>
<dbReference type="RefSeq" id="WP_380618491.1">
    <property type="nucleotide sequence ID" value="NZ_JBHSDK010000007.1"/>
</dbReference>
<sequence length="364" mass="40542">MEISGDNAPPTDDEILQLIDELRDPIHDMLIRDGAARRWPEMTHWTRMTESEYVAWNGSLDSSVGRPPSKDLEETAEANGQEGIENVKWSYVIECPVPESVTEGALATISSEAKYETDSIIDELKERCLSMVPPSGISAVFSLHQECIKIRQFLDEFDYDSNGLKFRAFENINELFDPEKDRWIGKDRDKAFKAFGDADTMAANHVAIIKALTEAIACEGALQAIYRCGVYDLLTETHEAIEDAMKKATLGVRKIQSSTIINTFGNVVGLASLISPGVPLAIQAASYSMSVLGQMWQFEIDLTTVSGLSREEYDKIRSQLTGGIEELKSMMRDQRKNIKDNMDIEVSEYFRKASAGDLTPGDGF</sequence>